<organism evidence="1">
    <name type="scientific">Siphoviridae sp. ctGa111</name>
    <dbReference type="NCBI Taxonomy" id="2825413"/>
    <lineage>
        <taxon>Viruses</taxon>
        <taxon>Duplodnaviria</taxon>
        <taxon>Heunggongvirae</taxon>
        <taxon>Uroviricota</taxon>
        <taxon>Caudoviricetes</taxon>
    </lineage>
</organism>
<reference evidence="1" key="1">
    <citation type="journal article" date="2021" name="Proc. Natl. Acad. Sci. U.S.A.">
        <title>A Catalog of Tens of Thousands of Viruses from Human Metagenomes Reveals Hidden Associations with Chronic Diseases.</title>
        <authorList>
            <person name="Tisza M.J."/>
            <person name="Buck C.B."/>
        </authorList>
    </citation>
    <scope>NUCLEOTIDE SEQUENCE</scope>
    <source>
        <strain evidence="1">CtGa111</strain>
    </source>
</reference>
<accession>A0A8S5VE05</accession>
<protein>
    <submittedName>
        <fullName evidence="1">Uncharacterized protein</fullName>
    </submittedName>
</protein>
<evidence type="ECO:0000313" key="1">
    <source>
        <dbReference type="EMBL" id="DAG04910.1"/>
    </source>
</evidence>
<dbReference type="EMBL" id="BK016245">
    <property type="protein sequence ID" value="DAG04910.1"/>
    <property type="molecule type" value="Genomic_DNA"/>
</dbReference>
<sequence>MDDNVMERQIADYMVEYGTKNTNSGMWGFEVDELVSVFSISKKWIQEHDDGIMSELYLRKEVEDVEQTWAGSDWHLENFDVYFCTDFCPNYIEDEQEKDDDVNQYWFAETRWCTDDIIGIAKDNGIEMTPQQAEQWWKKNENWFKNTLVEYGNEILFNADFSEV</sequence>
<proteinExistence type="predicted"/>
<name>A0A8S5VE05_9CAUD</name>